<dbReference type="RefSeq" id="WP_135370899.1">
    <property type="nucleotide sequence ID" value="NZ_AP018360.1"/>
</dbReference>
<geneLocation type="plasmid" evidence="3 4">
    <name>unnamed1</name>
</geneLocation>
<keyword evidence="2" id="KW-0614">Plasmid</keyword>
<evidence type="ECO:0000259" key="1">
    <source>
        <dbReference type="Pfam" id="PF00583"/>
    </source>
</evidence>
<geneLocation type="plasmid" evidence="2">
    <name>pBC453</name>
</geneLocation>
<protein>
    <submittedName>
        <fullName evidence="3">GNAT family N-acetyltransferase</fullName>
    </submittedName>
</protein>
<reference evidence="2" key="1">
    <citation type="journal article" date="2016" name="Biosci. Biotechnol. Biochem.">
        <title>Bioconversion of AHX to AOH by resting cells of Burkholderia contaminans CH-1.</title>
        <authorList>
            <person name="Choi J.H."/>
            <person name="Kikuchi A."/>
            <person name="Pumkaeo P."/>
            <person name="Hirai H."/>
            <person name="Tokuyama S."/>
            <person name="Kawagishi H."/>
        </authorList>
    </citation>
    <scope>NUCLEOTIDE SEQUENCE</scope>
    <source>
        <strain evidence="2">CH-1</strain>
        <plasmid evidence="2">pBC453</plasmid>
    </source>
</reference>
<organism evidence="2">
    <name type="scientific">Burkholderia contaminans</name>
    <dbReference type="NCBI Taxonomy" id="488447"/>
    <lineage>
        <taxon>Bacteria</taxon>
        <taxon>Pseudomonadati</taxon>
        <taxon>Pseudomonadota</taxon>
        <taxon>Betaproteobacteria</taxon>
        <taxon>Burkholderiales</taxon>
        <taxon>Burkholderiaceae</taxon>
        <taxon>Burkholderia</taxon>
        <taxon>Burkholderia cepacia complex</taxon>
    </lineage>
</organism>
<dbReference type="AlphaFoldDB" id="A0A286T6W6"/>
<dbReference type="InterPro" id="IPR016181">
    <property type="entry name" value="Acyl_CoA_acyltransferase"/>
</dbReference>
<name>A0A286T6W6_9BURK</name>
<evidence type="ECO:0000313" key="3">
    <source>
        <dbReference type="EMBL" id="WFN23433.1"/>
    </source>
</evidence>
<dbReference type="EMBL" id="AP018360">
    <property type="protein sequence ID" value="BBA45613.1"/>
    <property type="molecule type" value="Genomic_DNA"/>
</dbReference>
<dbReference type="Proteomes" id="UP001220209">
    <property type="component" value="Plasmid unnamed1"/>
</dbReference>
<accession>A0A286T6W6</accession>
<dbReference type="GO" id="GO:0016747">
    <property type="term" value="F:acyltransferase activity, transferring groups other than amino-acyl groups"/>
    <property type="evidence" value="ECO:0007669"/>
    <property type="project" value="InterPro"/>
</dbReference>
<proteinExistence type="predicted"/>
<evidence type="ECO:0000313" key="2">
    <source>
        <dbReference type="EMBL" id="BBA45613.1"/>
    </source>
</evidence>
<gene>
    <name evidence="2" type="ORF">BCCH1_81240</name>
    <name evidence="3" type="ORF">LXE91_40605</name>
</gene>
<dbReference type="Gene3D" id="3.40.630.30">
    <property type="match status" value="1"/>
</dbReference>
<sequence>MDLTKIDSTGGAVSPTDVDGRWVVLQSRLDKVRAEVPTPLASGTSAGCDLTFWSEDASITVSATQGEMLVGYLVVVRKSDWLLGGDVAVKKAYRRAGIATAMYDFAEEVMGAKFRPCTPHSVHAAAFWSGRTRNTNA</sequence>
<feature type="domain" description="N-acetyltransferase" evidence="1">
    <location>
        <begin position="52"/>
        <end position="113"/>
    </location>
</feature>
<dbReference type="SUPFAM" id="SSF55729">
    <property type="entry name" value="Acyl-CoA N-acyltransferases (Nat)"/>
    <property type="match status" value="1"/>
</dbReference>
<reference evidence="2" key="2">
    <citation type="journal article" date="2017" name="Genome Announc.">
        <title>High-Quality Draft Genome Sequence of Burkholderia contaminans CH-1, a Gram-Negative Bacterium That Metabolizes 2-Azahypoxanthine, a Plant Growth-Regulating Compound.</title>
        <authorList>
            <person name="Choi J.-H."/>
            <person name="Sugiura H."/>
            <person name="Moriuchi R."/>
            <person name="Kawagishi H."/>
            <person name="Dohra H."/>
        </authorList>
    </citation>
    <scope>NUCLEOTIDE SEQUENCE</scope>
    <source>
        <strain evidence="2">CH-1</strain>
        <plasmid evidence="2">pBC453</plasmid>
    </source>
</reference>
<reference evidence="3 4" key="3">
    <citation type="submission" date="2021-12" db="EMBL/GenBank/DDBJ databases">
        <title>Genomic and phenotypic characterization of three Burkholderia contaminans isolates recovered from different sources.</title>
        <authorList>
            <person name="Lopez De Volder A."/>
            <person name="Fan Y."/>
            <person name="Nunvar J."/>
            <person name="Herrera T."/>
            <person name="Timp W."/>
            <person name="Degrossi J."/>
        </authorList>
    </citation>
    <scope>NUCLEOTIDE SEQUENCE [LARGE SCALE GENOMIC DNA]</scope>
    <source>
        <strain evidence="3 4">LMG 23361</strain>
        <plasmid evidence="3 4">unnamed1</plasmid>
    </source>
</reference>
<dbReference type="Pfam" id="PF00583">
    <property type="entry name" value="Acetyltransf_1"/>
    <property type="match status" value="1"/>
</dbReference>
<evidence type="ECO:0000313" key="4">
    <source>
        <dbReference type="Proteomes" id="UP001220209"/>
    </source>
</evidence>
<dbReference type="EMBL" id="CP090643">
    <property type="protein sequence ID" value="WFN23433.1"/>
    <property type="molecule type" value="Genomic_DNA"/>
</dbReference>
<dbReference type="CDD" id="cd04301">
    <property type="entry name" value="NAT_SF"/>
    <property type="match status" value="1"/>
</dbReference>
<dbReference type="InterPro" id="IPR000182">
    <property type="entry name" value="GNAT_dom"/>
</dbReference>